<keyword evidence="1 2" id="KW-0808">Transferase</keyword>
<protein>
    <submittedName>
        <fullName evidence="2">Crotonobetainyl-CoA:carnitine CoA-transferase CaiB</fullName>
    </submittedName>
</protein>
<accession>A0A1H3G7S1</accession>
<evidence type="ECO:0000313" key="2">
    <source>
        <dbReference type="EMBL" id="SDX98534.1"/>
    </source>
</evidence>
<dbReference type="PANTHER" id="PTHR48228">
    <property type="entry name" value="SUCCINYL-COA--D-CITRAMALATE COA-TRANSFERASE"/>
    <property type="match status" value="1"/>
</dbReference>
<dbReference type="GO" id="GO:0016740">
    <property type="term" value="F:transferase activity"/>
    <property type="evidence" value="ECO:0007669"/>
    <property type="project" value="UniProtKB-KW"/>
</dbReference>
<dbReference type="OrthoDB" id="9806585at2"/>
<dbReference type="InterPro" id="IPR023606">
    <property type="entry name" value="CoA-Trfase_III_dom_1_sf"/>
</dbReference>
<dbReference type="InterPro" id="IPR044855">
    <property type="entry name" value="CoA-Trfase_III_dom3_sf"/>
</dbReference>
<sequence>MKPLTGLVVIERGDGVGIRFAGRLLAQLGAAVSRPDGPGTEAVGYGGAAGRAYAAWLDDGKATGTPEAPALALIEEGGPDAPGALTAELGWFDPEGPRAGWRGTDSVVEALAGLASTFGEADGPPTLAQGEAPQIIAGTTLCISALGGLIGRRGGCGPERVSTSVHEAVTVITEGGPMGFVKGGPASSRRGINRYWPTFPQTNWPTGDGWLGATSLTPAQWRALCDLAGLPEMGADPRLAESEQRVVNAEEISNAFAPKLAARSAVEWAAEGQARRVPLAVCAHPGETPQDPHWQARGSFAPVLGADGVVGPRAPYIIEKGAPRQGADRHAPLPGLPLAGLRVADFAMGWSGPLASRHLADLGADVVKIESRSHPDWWRGWDDMADMDPPPQELRPGFIGMNRNKRGVLLDTTNPDEVALARALVAGADALVDNFAPGVLGRLGFDAATVQALSPGLVHVSMGAFGASGPQAGWRGYGSTVEQASGMCFVSGEAHWPPALRHIAFGDAVAGLFSAVGVLAGLWGRDRQGGAVIDLGQVECLFQIAAPACIAEQVTGAPVPRTGSRRPDAAPSGVFPASGEDAWLALEVRTEAEWRALCAVMDLSDLAADASLADASGRLARADEIAAVISRWTSTRDPDEAAHALQAAGVPAAPVIRPHLLHEEPQLAEAGYWRWLDRRYIGRHLVAGPPYRLDGARPDLRRPAPVMGEHDDEIIAPLRASAAAKREGAAAK</sequence>
<dbReference type="AlphaFoldDB" id="A0A1H3G7S1"/>
<organism evidence="2 3">
    <name type="scientific">Albimonas donghaensis</name>
    <dbReference type="NCBI Taxonomy" id="356660"/>
    <lineage>
        <taxon>Bacteria</taxon>
        <taxon>Pseudomonadati</taxon>
        <taxon>Pseudomonadota</taxon>
        <taxon>Alphaproteobacteria</taxon>
        <taxon>Rhodobacterales</taxon>
        <taxon>Paracoccaceae</taxon>
        <taxon>Albimonas</taxon>
    </lineage>
</organism>
<dbReference type="EMBL" id="FNMZ01000018">
    <property type="protein sequence ID" value="SDX98534.1"/>
    <property type="molecule type" value="Genomic_DNA"/>
</dbReference>
<dbReference type="Gene3D" id="3.30.1540.10">
    <property type="entry name" value="formyl-coa transferase, domain 3"/>
    <property type="match status" value="2"/>
</dbReference>
<gene>
    <name evidence="2" type="ORF">SAMN05444336_1186</name>
</gene>
<keyword evidence="3" id="KW-1185">Reference proteome</keyword>
<dbReference type="Pfam" id="PF02515">
    <property type="entry name" value="CoA_transf_3"/>
    <property type="match status" value="2"/>
</dbReference>
<proteinExistence type="predicted"/>
<dbReference type="InterPro" id="IPR003673">
    <property type="entry name" value="CoA-Trfase_fam_III"/>
</dbReference>
<dbReference type="InterPro" id="IPR050509">
    <property type="entry name" value="CoA-transferase_III"/>
</dbReference>
<dbReference type="SUPFAM" id="SSF89796">
    <property type="entry name" value="CoA-transferase family III (CaiB/BaiF)"/>
    <property type="match status" value="2"/>
</dbReference>
<dbReference type="STRING" id="356660.SAMN05444336_1186"/>
<name>A0A1H3G7S1_9RHOB</name>
<dbReference type="Gene3D" id="3.40.50.10540">
    <property type="entry name" value="Crotonobetainyl-coa:carnitine coa-transferase, domain 1"/>
    <property type="match status" value="2"/>
</dbReference>
<dbReference type="RefSeq" id="WP_092685657.1">
    <property type="nucleotide sequence ID" value="NZ_FNMZ01000018.1"/>
</dbReference>
<evidence type="ECO:0000313" key="3">
    <source>
        <dbReference type="Proteomes" id="UP000199118"/>
    </source>
</evidence>
<evidence type="ECO:0000256" key="1">
    <source>
        <dbReference type="ARBA" id="ARBA00022679"/>
    </source>
</evidence>
<dbReference type="PANTHER" id="PTHR48228:SF6">
    <property type="entry name" value="L-CARNITINE COA-TRANSFERASE"/>
    <property type="match status" value="1"/>
</dbReference>
<dbReference type="Proteomes" id="UP000199118">
    <property type="component" value="Unassembled WGS sequence"/>
</dbReference>
<reference evidence="2 3" key="1">
    <citation type="submission" date="2016-10" db="EMBL/GenBank/DDBJ databases">
        <authorList>
            <person name="de Groot N.N."/>
        </authorList>
    </citation>
    <scope>NUCLEOTIDE SEQUENCE [LARGE SCALE GENOMIC DNA]</scope>
    <source>
        <strain evidence="2 3">DSM 17890</strain>
    </source>
</reference>